<evidence type="ECO:0000313" key="2">
    <source>
        <dbReference type="Proteomes" id="UP000191055"/>
    </source>
</evidence>
<reference evidence="1 2" key="1">
    <citation type="submission" date="2017-02" db="EMBL/GenBank/DDBJ databases">
        <authorList>
            <person name="Peterson S.W."/>
        </authorList>
    </citation>
    <scope>NUCLEOTIDE SEQUENCE [LARGE SCALE GENOMIC DNA]</scope>
    <source>
        <strain evidence="1 2">DSM 24412</strain>
    </source>
</reference>
<dbReference type="RefSeq" id="WP_079556825.1">
    <property type="nucleotide sequence ID" value="NZ_CP021904.1"/>
</dbReference>
<organism evidence="1 2">
    <name type="scientific">Alkalitalea saponilacus</name>
    <dbReference type="NCBI Taxonomy" id="889453"/>
    <lineage>
        <taxon>Bacteria</taxon>
        <taxon>Pseudomonadati</taxon>
        <taxon>Bacteroidota</taxon>
        <taxon>Bacteroidia</taxon>
        <taxon>Marinilabiliales</taxon>
        <taxon>Marinilabiliaceae</taxon>
        <taxon>Alkalitalea</taxon>
    </lineage>
</organism>
<dbReference type="OrthoDB" id="1116689at2"/>
<sequence>MIQFTSIPERPLNCREALMQVWADIFPGIDRVVLLYNHLNGDLGGEELILVDKQYRRRNVIGSDRLLRKDAFFDAQPGYNWIHKDQLPFEGEQQMPGQLKIFSEFQHVVLHIKMRFEDGIDHYFLFFREDQSNFGIHRIQGALDTGRKALIGSIVYRFVRTFYQTKSRDIQYIKQFTDVVKSVLNGKDDCNVSNEDEKRLWVSQWAEDFLVSLSDKHSVNLQISKSALEKLISCGSFKKAKEALIKAAGLVIMLNTSANDDKDYIIHSQYLNLGEHREHTPNTSSENFKPKGRLARTKSLLDNLEQAAAELYSRGDDITGASVGQMLKRPVSAPAITDALRKNSERILRLLNKYPDQWPLIREQFRPLVNLVEKSVNMRGVG</sequence>
<name>A0A1T5DAT5_9BACT</name>
<evidence type="ECO:0000313" key="1">
    <source>
        <dbReference type="EMBL" id="SKB68908.1"/>
    </source>
</evidence>
<dbReference type="Proteomes" id="UP000191055">
    <property type="component" value="Unassembled WGS sequence"/>
</dbReference>
<keyword evidence="2" id="KW-1185">Reference proteome</keyword>
<accession>A0A1T5DAT5</accession>
<gene>
    <name evidence="1" type="ORF">SAMN03080601_01054</name>
</gene>
<protein>
    <submittedName>
        <fullName evidence="1">Uncharacterized protein</fullName>
    </submittedName>
</protein>
<dbReference type="KEGG" id="asx:CDL62_16580"/>
<dbReference type="EMBL" id="FUYV01000004">
    <property type="protein sequence ID" value="SKB68908.1"/>
    <property type="molecule type" value="Genomic_DNA"/>
</dbReference>
<proteinExistence type="predicted"/>
<dbReference type="AlphaFoldDB" id="A0A1T5DAT5"/>